<dbReference type="KEGG" id="gfl:GRFL_0094"/>
<keyword evidence="1" id="KW-0808">Transferase</keyword>
<dbReference type="SUPFAM" id="SSF53756">
    <property type="entry name" value="UDP-Glycosyltransferase/glycogen phosphorylase"/>
    <property type="match status" value="1"/>
</dbReference>
<dbReference type="InterPro" id="IPR050194">
    <property type="entry name" value="Glycosyltransferase_grp1"/>
</dbReference>
<dbReference type="AlphaFoldDB" id="A0A1L7HZP8"/>
<dbReference type="Proteomes" id="UP000186230">
    <property type="component" value="Chromosome"/>
</dbReference>
<protein>
    <submittedName>
        <fullName evidence="1">Glycosyl transferase, group 1</fullName>
    </submittedName>
</protein>
<proteinExistence type="predicted"/>
<evidence type="ECO:0000313" key="1">
    <source>
        <dbReference type="EMBL" id="APU66818.1"/>
    </source>
</evidence>
<dbReference type="GO" id="GO:0016757">
    <property type="term" value="F:glycosyltransferase activity"/>
    <property type="evidence" value="ECO:0007669"/>
    <property type="project" value="InterPro"/>
</dbReference>
<dbReference type="STRING" id="1229726.GRFL_0094"/>
<reference evidence="1 2" key="1">
    <citation type="submission" date="2016-07" db="EMBL/GenBank/DDBJ databases">
        <title>Multi-omics approach to identify versatile polysaccharide utilization systems of a marine flavobacterium Gramella flava.</title>
        <authorList>
            <person name="Tang K."/>
        </authorList>
    </citation>
    <scope>NUCLEOTIDE SEQUENCE [LARGE SCALE GENOMIC DNA]</scope>
    <source>
        <strain evidence="1 2">JLT2011</strain>
    </source>
</reference>
<dbReference type="Gene3D" id="3.40.50.2000">
    <property type="entry name" value="Glycogen Phosphorylase B"/>
    <property type="match status" value="2"/>
</dbReference>
<dbReference type="PANTHER" id="PTHR45947">
    <property type="entry name" value="SULFOQUINOVOSYL TRANSFERASE SQD2"/>
    <property type="match status" value="1"/>
</dbReference>
<evidence type="ECO:0000313" key="2">
    <source>
        <dbReference type="Proteomes" id="UP000186230"/>
    </source>
</evidence>
<gene>
    <name evidence="1" type="ORF">GRFL_0094</name>
</gene>
<dbReference type="Pfam" id="PF00534">
    <property type="entry name" value="Glycos_transf_1"/>
    <property type="match status" value="1"/>
</dbReference>
<name>A0A1L7HZP8_9FLAO</name>
<sequence length="349" mass="39860">MAIVIGEELANRGFLVNYAIQKPIFQIPHEIESERIHILNKKKDSGKYYHHLNNVIQIKRLAKKFKPDVVIGLTYFSSFLSCFTLCNNIIGTFDVNPYALGKKRHRIADFVCRWPKVKNIVGPSKGTIMELKEARPRFSEKFITIYNSLDFEKVENLANEDIQESYLIQKPYLSAMGRLSDQKNFTMLISSYAKSNINEIYNLAIIGDGPKKEKLEKQIKKLGLESKVFLIGFKSNPYPYIQQSEFFINTSSFESFCVVILEALALGKMVVATDCPSGPGELVQHGYNGYLTEVNNIKSLVNRLNHLSNNPHIIKEKGLIAKKSVDKFRVDAIGNKWEELIIKVINKYN</sequence>
<dbReference type="InterPro" id="IPR001296">
    <property type="entry name" value="Glyco_trans_1"/>
</dbReference>
<accession>A0A1L7HZP8</accession>
<dbReference type="PANTHER" id="PTHR45947:SF3">
    <property type="entry name" value="SULFOQUINOVOSYL TRANSFERASE SQD2"/>
    <property type="match status" value="1"/>
</dbReference>
<keyword evidence="2" id="KW-1185">Reference proteome</keyword>
<organism evidence="1 2">
    <name type="scientific">Christiangramia flava JLT2011</name>
    <dbReference type="NCBI Taxonomy" id="1229726"/>
    <lineage>
        <taxon>Bacteria</taxon>
        <taxon>Pseudomonadati</taxon>
        <taxon>Bacteroidota</taxon>
        <taxon>Flavobacteriia</taxon>
        <taxon>Flavobacteriales</taxon>
        <taxon>Flavobacteriaceae</taxon>
        <taxon>Christiangramia</taxon>
    </lineage>
</organism>
<dbReference type="EMBL" id="CP016359">
    <property type="protein sequence ID" value="APU66818.1"/>
    <property type="molecule type" value="Genomic_DNA"/>
</dbReference>